<dbReference type="OrthoDB" id="3980807at2759"/>
<dbReference type="Pfam" id="PF17306">
    <property type="entry name" value="DUF5355"/>
    <property type="match status" value="1"/>
</dbReference>
<proteinExistence type="predicted"/>
<protein>
    <submittedName>
        <fullName evidence="1">Uncharacterized protein</fullName>
    </submittedName>
</protein>
<reference evidence="1 2" key="1">
    <citation type="journal article" date="2021" name="DNA Res.">
        <title>Genome analysis of Candida subhashii reveals its hybrid nature and dual mitochondrial genome conformations.</title>
        <authorList>
            <person name="Mixao V."/>
            <person name="Hegedusova E."/>
            <person name="Saus E."/>
            <person name="Pryszcz L.P."/>
            <person name="Cillingova A."/>
            <person name="Nosek J."/>
            <person name="Gabaldon T."/>
        </authorList>
    </citation>
    <scope>NUCLEOTIDE SEQUENCE [LARGE SCALE GENOMIC DNA]</scope>
    <source>
        <strain evidence="1 2">CBS 10753</strain>
    </source>
</reference>
<comment type="caution">
    <text evidence="1">The sequence shown here is derived from an EMBL/GenBank/DDBJ whole genome shotgun (WGS) entry which is preliminary data.</text>
</comment>
<dbReference type="Proteomes" id="UP000694255">
    <property type="component" value="Unassembled WGS sequence"/>
</dbReference>
<accession>A0A8J5QJF2</accession>
<dbReference type="AlphaFoldDB" id="A0A8J5QJF2"/>
<evidence type="ECO:0000313" key="2">
    <source>
        <dbReference type="Proteomes" id="UP000694255"/>
    </source>
</evidence>
<evidence type="ECO:0000313" key="1">
    <source>
        <dbReference type="EMBL" id="KAG7661927.1"/>
    </source>
</evidence>
<dbReference type="RefSeq" id="XP_049262160.1">
    <property type="nucleotide sequence ID" value="XM_049408499.1"/>
</dbReference>
<sequence>MLILPNTPPLPLQFRSSRGQSKLKANLLTLRASLQVPTLSNSNDTIRYAVILSDYLESIIRFASDSSNSTQLSQVLQYASEHEILSTGADIPWSNTTFSESHGRSVLGRNGGDKIKKVFLKAGGSGTPKAEYSWRLTNEIEMVIISLALIYIRIGSELSNEIIDNDEINPKEIPQYNEKWKQVVNFYKQAISYLLLGTQHLSNVSNSNMNDMMFSFIMKLAEICIQMSILSKSSWINRCNFNHTDTITTTNNGTLSRVAIYILNEIKSAQTMLQGLKSIEGIRLNFTSWGEYLSVIESYSSAYAGLFLSIENYQQDKLGNAIGLCHFSLVCLQGKKVSDKGTTKPFDKLRSKVNKRKNEHILNHLNSVSSLNINKSVFNDKSGIVLNDLVYLFDTLIRLNLKYEKENNNLKFDKVVNWMDINNDSKWPIGSKIPVSNVKPFVPQILQTATGTDTTVQNEYAGRGAYY</sequence>
<dbReference type="InterPro" id="IPR035278">
    <property type="entry name" value="DUF5355"/>
</dbReference>
<gene>
    <name evidence="1" type="ORF">J8A68_004530</name>
</gene>
<keyword evidence="2" id="KW-1185">Reference proteome</keyword>
<dbReference type="GeneID" id="73471330"/>
<dbReference type="EMBL" id="JAGSYN010000187">
    <property type="protein sequence ID" value="KAG7661927.1"/>
    <property type="molecule type" value="Genomic_DNA"/>
</dbReference>
<organism evidence="1 2">
    <name type="scientific">[Candida] subhashii</name>
    <dbReference type="NCBI Taxonomy" id="561895"/>
    <lineage>
        <taxon>Eukaryota</taxon>
        <taxon>Fungi</taxon>
        <taxon>Dikarya</taxon>
        <taxon>Ascomycota</taxon>
        <taxon>Saccharomycotina</taxon>
        <taxon>Pichiomycetes</taxon>
        <taxon>Debaryomycetaceae</taxon>
        <taxon>Spathaspora</taxon>
    </lineage>
</organism>
<name>A0A8J5QJF2_9ASCO</name>